<evidence type="ECO:0000256" key="6">
    <source>
        <dbReference type="ARBA" id="ARBA00022705"/>
    </source>
</evidence>
<dbReference type="SUPFAM" id="SSF53098">
    <property type="entry name" value="Ribonuclease H-like"/>
    <property type="match status" value="1"/>
</dbReference>
<evidence type="ECO:0000259" key="19">
    <source>
        <dbReference type="SMART" id="SM00482"/>
    </source>
</evidence>
<keyword evidence="8 16" id="KW-0227">DNA damage</keyword>
<keyword evidence="11 16" id="KW-0239">DNA-directed DNA polymerase</keyword>
<dbReference type="FunFam" id="1.20.1060.10:FF:000001">
    <property type="entry name" value="DNA polymerase I"/>
    <property type="match status" value="1"/>
</dbReference>
<keyword evidence="10 16" id="KW-0269">Exonuclease</keyword>
<dbReference type="CDD" id="cd06139">
    <property type="entry name" value="DNA_polA_I_Ecoli_like_exo"/>
    <property type="match status" value="1"/>
</dbReference>
<keyword evidence="7" id="KW-0540">Nuclease</keyword>
<sequence>MKKLFLLDALALIYRAYYAFINNPRRNSKGLDTSAIYGFTNTLLEVLQKEKPTHIGVAFDTAAPTFRHDTYEEYKAHRQEQPEGISVAIPYIKKLLQAMHIPILEMDGYEADDIIGTLAKRAEKEGFDVYMMTSDKDYCQLVSEHIFLYKPATKTKPTEVMGVPEVLKKFKIKDVKQVIDVLALQGDSSDNIPGIPGIGEKTAQKLIMQYGSVENLIAHADELPPHLRDKVKEHAQQALLCKELVTIYTEVPIDIDLESLHYDPFNAEELLPLLDELEFRSIKNRLLEHKAFKKPEVVKQAQKQAVDNLQLGLFVSEQQEEVSNGAGDSMPSMRNIYTTRHFYHLVDTPELVQLLADKLLQLKAFCFDTETTHIDALQAELVGMSFAWQPHEAYYLPLPEDRNEAMRSLELLRPVFEAPGITKVAQNLKYDLAVLANYGMEVKPPFYDTMLAAYLLDPDEKHGMNFLAKKFLAYEPVSIESLIGKKGKNQGSMREVALHEIKEYAAEDADITWQLYAVLQQKLKAYPRLQQVLENIELPLVPVLEDMERCGIKIDVEVLQELSSLLGKEIATLEQQIYELAGESFNIASPKQLGEILFDKLKLDKKPKKTPSGQYATGEEILAKLVDKHPIVPLILDIRELQKLKSTYVDPLPAMVDAQSKLHTSFNQAVAATGRLSSTNPNLQNIPIRTERGQEIRKAFIPSFENGYIVSADYSQIELRLMAHLSNDPTMKQAFAEGKDIHAITAAKIFHVSIDEVTPSMRRAAKTANFGILYGVSAFGLAERLRISRTEAKKLIEEYFAQFPAVRQYQEDIIHKAREQGYVETIFGRRRYLRGIDSRNQTVRGHAERNAINTPLQGSAADIIKLAMVRVYDWLHREGLRSKMVLQVHDELLFDVHPAELDRLMAEVPLLMSRVVELSVPLKVDIGKGRNWLEAH</sequence>
<evidence type="ECO:0000256" key="12">
    <source>
        <dbReference type="ARBA" id="ARBA00023125"/>
    </source>
</evidence>
<keyword evidence="12 16" id="KW-0238">DNA-binding</keyword>
<dbReference type="InterPro" id="IPR036279">
    <property type="entry name" value="5-3_exonuclease_C_sf"/>
</dbReference>
<keyword evidence="5 16" id="KW-0548">Nucleotidyltransferase</keyword>
<dbReference type="FunFam" id="1.10.150.20:FF:000002">
    <property type="entry name" value="DNA polymerase I"/>
    <property type="match status" value="1"/>
</dbReference>
<dbReference type="SMART" id="SM00475">
    <property type="entry name" value="53EXOc"/>
    <property type="match status" value="1"/>
</dbReference>
<dbReference type="InterPro" id="IPR002421">
    <property type="entry name" value="5-3_exonuclease"/>
</dbReference>
<dbReference type="GO" id="GO:0003677">
    <property type="term" value="F:DNA binding"/>
    <property type="evidence" value="ECO:0007669"/>
    <property type="project" value="UniProtKB-UniRule"/>
</dbReference>
<dbReference type="CDD" id="cd08637">
    <property type="entry name" value="DNA_pol_A_pol_I_C"/>
    <property type="match status" value="1"/>
</dbReference>
<dbReference type="SUPFAM" id="SSF88723">
    <property type="entry name" value="PIN domain-like"/>
    <property type="match status" value="1"/>
</dbReference>
<evidence type="ECO:0000259" key="18">
    <source>
        <dbReference type="SMART" id="SM00475"/>
    </source>
</evidence>
<dbReference type="InterPro" id="IPR020045">
    <property type="entry name" value="DNA_polI_H3TH"/>
</dbReference>
<comment type="caution">
    <text evidence="20">The sequence shown here is derived from an EMBL/GenBank/DDBJ whole genome shotgun (WGS) entry which is preliminary data.</text>
</comment>
<evidence type="ECO:0000256" key="11">
    <source>
        <dbReference type="ARBA" id="ARBA00022932"/>
    </source>
</evidence>
<accession>A0A846MQ15</accession>
<dbReference type="Proteomes" id="UP000537126">
    <property type="component" value="Unassembled WGS sequence"/>
</dbReference>
<dbReference type="Gene3D" id="1.20.1060.10">
    <property type="entry name" value="Taq DNA Polymerase, Chain T, domain 4"/>
    <property type="match status" value="1"/>
</dbReference>
<dbReference type="PRINTS" id="PR00868">
    <property type="entry name" value="DNAPOLI"/>
</dbReference>
<dbReference type="GO" id="GO:0006302">
    <property type="term" value="P:double-strand break repair"/>
    <property type="evidence" value="ECO:0007669"/>
    <property type="project" value="TreeGrafter"/>
</dbReference>
<keyword evidence="6 16" id="KW-0235">DNA replication</keyword>
<evidence type="ECO:0000256" key="10">
    <source>
        <dbReference type="ARBA" id="ARBA00022839"/>
    </source>
</evidence>
<evidence type="ECO:0000256" key="3">
    <source>
        <dbReference type="ARBA" id="ARBA00020311"/>
    </source>
</evidence>
<dbReference type="GO" id="GO:0008409">
    <property type="term" value="F:5'-3' exonuclease activity"/>
    <property type="evidence" value="ECO:0007669"/>
    <property type="project" value="UniProtKB-UniRule"/>
</dbReference>
<keyword evidence="4 16" id="KW-0808">Transferase</keyword>
<dbReference type="GO" id="GO:0006261">
    <property type="term" value="P:DNA-templated DNA replication"/>
    <property type="evidence" value="ECO:0007669"/>
    <property type="project" value="UniProtKB-UniRule"/>
</dbReference>
<dbReference type="SMART" id="SM00474">
    <property type="entry name" value="35EXOc"/>
    <property type="match status" value="1"/>
</dbReference>
<dbReference type="InterPro" id="IPR043502">
    <property type="entry name" value="DNA/RNA_pol_sf"/>
</dbReference>
<dbReference type="EMBL" id="JAASRN010000001">
    <property type="protein sequence ID" value="NIK73450.1"/>
    <property type="molecule type" value="Genomic_DNA"/>
</dbReference>
<dbReference type="RefSeq" id="WP_166918689.1">
    <property type="nucleotide sequence ID" value="NZ_JAASRN010000001.1"/>
</dbReference>
<dbReference type="CDD" id="cd09898">
    <property type="entry name" value="H3TH_53EXO"/>
    <property type="match status" value="1"/>
</dbReference>
<evidence type="ECO:0000256" key="7">
    <source>
        <dbReference type="ARBA" id="ARBA00022722"/>
    </source>
</evidence>
<evidence type="ECO:0000256" key="2">
    <source>
        <dbReference type="ARBA" id="ARBA00012417"/>
    </source>
</evidence>
<dbReference type="EC" id="2.7.7.7" evidence="2 15"/>
<dbReference type="Pfam" id="PF00476">
    <property type="entry name" value="DNA_pol_A"/>
    <property type="match status" value="1"/>
</dbReference>
<dbReference type="CDD" id="cd09859">
    <property type="entry name" value="PIN_53EXO"/>
    <property type="match status" value="1"/>
</dbReference>
<dbReference type="Gene3D" id="3.30.420.10">
    <property type="entry name" value="Ribonuclease H-like superfamily/Ribonuclease H"/>
    <property type="match status" value="1"/>
</dbReference>
<dbReference type="InterPro" id="IPR019760">
    <property type="entry name" value="DNA-dir_DNA_pol_A_CS"/>
</dbReference>
<dbReference type="Gene3D" id="1.10.150.20">
    <property type="entry name" value="5' to 3' exonuclease, C-terminal subdomain"/>
    <property type="match status" value="2"/>
</dbReference>
<dbReference type="Gene3D" id="3.30.70.370">
    <property type="match status" value="1"/>
</dbReference>
<gene>
    <name evidence="16" type="primary">polA</name>
    <name evidence="20" type="ORF">FHS56_000936</name>
</gene>
<evidence type="ECO:0000256" key="15">
    <source>
        <dbReference type="NCBIfam" id="TIGR00593"/>
    </source>
</evidence>
<dbReference type="InterPro" id="IPR018320">
    <property type="entry name" value="DNA_polymerase_1"/>
</dbReference>
<dbReference type="PROSITE" id="PS00447">
    <property type="entry name" value="DNA_POLYMERASE_A"/>
    <property type="match status" value="1"/>
</dbReference>
<evidence type="ECO:0000313" key="20">
    <source>
        <dbReference type="EMBL" id="NIK73450.1"/>
    </source>
</evidence>
<name>A0A846MQ15_9BACT</name>
<dbReference type="SUPFAM" id="SSF47807">
    <property type="entry name" value="5' to 3' exonuclease, C-terminal subdomain"/>
    <property type="match status" value="1"/>
</dbReference>
<dbReference type="Pfam" id="PF02739">
    <property type="entry name" value="5_3_exonuc_N"/>
    <property type="match status" value="1"/>
</dbReference>
<evidence type="ECO:0000256" key="9">
    <source>
        <dbReference type="ARBA" id="ARBA00022801"/>
    </source>
</evidence>
<protein>
    <recommendedName>
        <fullName evidence="3 15">DNA polymerase I</fullName>
        <ecNumber evidence="2 15">2.7.7.7</ecNumber>
    </recommendedName>
</protein>
<dbReference type="PANTHER" id="PTHR10133:SF27">
    <property type="entry name" value="DNA POLYMERASE NU"/>
    <property type="match status" value="1"/>
</dbReference>
<dbReference type="SMART" id="SM00482">
    <property type="entry name" value="POLAc"/>
    <property type="match status" value="1"/>
</dbReference>
<dbReference type="InterPro" id="IPR001098">
    <property type="entry name" value="DNA-dir_DNA_pol_A_palm_dom"/>
</dbReference>
<evidence type="ECO:0000256" key="1">
    <source>
        <dbReference type="ARBA" id="ARBA00007705"/>
    </source>
</evidence>
<evidence type="ECO:0000256" key="4">
    <source>
        <dbReference type="ARBA" id="ARBA00022679"/>
    </source>
</evidence>
<reference evidence="20 21" key="1">
    <citation type="submission" date="2020-03" db="EMBL/GenBank/DDBJ databases">
        <title>Genomic Encyclopedia of Type Strains, Phase IV (KMG-IV): sequencing the most valuable type-strain genomes for metagenomic binning, comparative biology and taxonomic classification.</title>
        <authorList>
            <person name="Goeker M."/>
        </authorList>
    </citation>
    <scope>NUCLEOTIDE SEQUENCE [LARGE SCALE GENOMIC DNA]</scope>
    <source>
        <strain evidence="20 21">DSM 5718</strain>
    </source>
</reference>
<dbReference type="PANTHER" id="PTHR10133">
    <property type="entry name" value="DNA POLYMERASE I"/>
    <property type="match status" value="1"/>
</dbReference>
<dbReference type="InterPro" id="IPR002562">
    <property type="entry name" value="3'-5'_exonuclease_dom"/>
</dbReference>
<dbReference type="NCBIfam" id="TIGR00593">
    <property type="entry name" value="pola"/>
    <property type="match status" value="1"/>
</dbReference>
<dbReference type="NCBIfam" id="NF004397">
    <property type="entry name" value="PRK05755.1"/>
    <property type="match status" value="1"/>
</dbReference>
<dbReference type="InterPro" id="IPR036397">
    <property type="entry name" value="RNaseH_sf"/>
</dbReference>
<organism evidence="20 21">
    <name type="scientific">Thermonema lapsum</name>
    <dbReference type="NCBI Taxonomy" id="28195"/>
    <lineage>
        <taxon>Bacteria</taxon>
        <taxon>Pseudomonadati</taxon>
        <taxon>Bacteroidota</taxon>
        <taxon>Cytophagia</taxon>
        <taxon>Cytophagales</taxon>
        <taxon>Thermonemataceae</taxon>
        <taxon>Thermonema</taxon>
    </lineage>
</organism>
<evidence type="ECO:0000256" key="8">
    <source>
        <dbReference type="ARBA" id="ARBA00022763"/>
    </source>
</evidence>
<keyword evidence="13 16" id="KW-0234">DNA repair</keyword>
<dbReference type="GO" id="GO:0003887">
    <property type="term" value="F:DNA-directed DNA polymerase activity"/>
    <property type="evidence" value="ECO:0007669"/>
    <property type="project" value="UniProtKB-UniRule"/>
</dbReference>
<proteinExistence type="inferred from homology"/>
<dbReference type="InterPro" id="IPR008918">
    <property type="entry name" value="HhH2"/>
</dbReference>
<dbReference type="Gene3D" id="3.40.50.1010">
    <property type="entry name" value="5'-nuclease"/>
    <property type="match status" value="1"/>
</dbReference>
<evidence type="ECO:0000256" key="13">
    <source>
        <dbReference type="ARBA" id="ARBA00023204"/>
    </source>
</evidence>
<feature type="domain" description="3'-5' exonuclease" evidence="17">
    <location>
        <begin position="343"/>
        <end position="524"/>
    </location>
</feature>
<dbReference type="Pfam" id="PF01367">
    <property type="entry name" value="5_3_exonuc"/>
    <property type="match status" value="1"/>
</dbReference>
<evidence type="ECO:0000259" key="17">
    <source>
        <dbReference type="SMART" id="SM00474"/>
    </source>
</evidence>
<feature type="domain" description="DNA-directed DNA polymerase family A palm" evidence="19">
    <location>
        <begin position="693"/>
        <end position="900"/>
    </location>
</feature>
<comment type="catalytic activity">
    <reaction evidence="14 16">
        <text>DNA(n) + a 2'-deoxyribonucleoside 5'-triphosphate = DNA(n+1) + diphosphate</text>
        <dbReference type="Rhea" id="RHEA:22508"/>
        <dbReference type="Rhea" id="RHEA-COMP:17339"/>
        <dbReference type="Rhea" id="RHEA-COMP:17340"/>
        <dbReference type="ChEBI" id="CHEBI:33019"/>
        <dbReference type="ChEBI" id="CHEBI:61560"/>
        <dbReference type="ChEBI" id="CHEBI:173112"/>
        <dbReference type="EC" id="2.7.7.7"/>
    </reaction>
</comment>
<dbReference type="GO" id="GO:0008408">
    <property type="term" value="F:3'-5' exonuclease activity"/>
    <property type="evidence" value="ECO:0007669"/>
    <property type="project" value="UniProtKB-UniRule"/>
</dbReference>
<dbReference type="InterPro" id="IPR002298">
    <property type="entry name" value="DNA_polymerase_A"/>
</dbReference>
<evidence type="ECO:0000256" key="14">
    <source>
        <dbReference type="ARBA" id="ARBA00049244"/>
    </source>
</evidence>
<dbReference type="FunFam" id="3.40.50.1010:FF:000001">
    <property type="entry name" value="DNA polymerase I"/>
    <property type="match status" value="1"/>
</dbReference>
<dbReference type="SMART" id="SM00279">
    <property type="entry name" value="HhH2"/>
    <property type="match status" value="1"/>
</dbReference>
<dbReference type="InterPro" id="IPR029060">
    <property type="entry name" value="PIN-like_dom_sf"/>
</dbReference>
<dbReference type="AlphaFoldDB" id="A0A846MQ15"/>
<evidence type="ECO:0000256" key="5">
    <source>
        <dbReference type="ARBA" id="ARBA00022695"/>
    </source>
</evidence>
<dbReference type="InterPro" id="IPR020046">
    <property type="entry name" value="5-3_exonucl_a-hlix_arch_N"/>
</dbReference>
<comment type="function">
    <text evidence="16">In addition to polymerase activity, this DNA polymerase exhibits 3'-5' and 5'-3' exonuclease activity.</text>
</comment>
<comment type="similarity">
    <text evidence="1 16">Belongs to the DNA polymerase type-A family.</text>
</comment>
<dbReference type="SUPFAM" id="SSF56672">
    <property type="entry name" value="DNA/RNA polymerases"/>
    <property type="match status" value="1"/>
</dbReference>
<dbReference type="InterPro" id="IPR012337">
    <property type="entry name" value="RNaseH-like_sf"/>
</dbReference>
<dbReference type="FunFam" id="1.10.150.20:FF:000003">
    <property type="entry name" value="DNA polymerase I"/>
    <property type="match status" value="1"/>
</dbReference>
<evidence type="ECO:0000313" key="21">
    <source>
        <dbReference type="Proteomes" id="UP000537126"/>
    </source>
</evidence>
<keyword evidence="21" id="KW-1185">Reference proteome</keyword>
<evidence type="ECO:0000256" key="16">
    <source>
        <dbReference type="RuleBase" id="RU004460"/>
    </source>
</evidence>
<dbReference type="Pfam" id="PF01612">
    <property type="entry name" value="DNA_pol_A_exo1"/>
    <property type="match status" value="1"/>
</dbReference>
<keyword evidence="9 16" id="KW-0378">Hydrolase</keyword>
<feature type="domain" description="5'-3' exonuclease" evidence="18">
    <location>
        <begin position="2"/>
        <end position="263"/>
    </location>
</feature>